<dbReference type="Pfam" id="PF00931">
    <property type="entry name" value="NB-ARC"/>
    <property type="match status" value="1"/>
</dbReference>
<dbReference type="GO" id="GO:0098542">
    <property type="term" value="P:defense response to other organism"/>
    <property type="evidence" value="ECO:0007669"/>
    <property type="project" value="TreeGrafter"/>
</dbReference>
<protein>
    <recommendedName>
        <fullName evidence="1">NB-ARC domain-containing protein</fullName>
    </recommendedName>
</protein>
<dbReference type="PANTHER" id="PTHR23155:SF1205">
    <property type="entry name" value="DISEASE RESISTANCE PROTEIN RPM1"/>
    <property type="match status" value="1"/>
</dbReference>
<dbReference type="SUPFAM" id="SSF52540">
    <property type="entry name" value="P-loop containing nucleoside triphosphate hydrolases"/>
    <property type="match status" value="1"/>
</dbReference>
<dbReference type="InterPro" id="IPR002182">
    <property type="entry name" value="NB-ARC"/>
</dbReference>
<reference evidence="2" key="1">
    <citation type="submission" date="2019-08" db="EMBL/GenBank/DDBJ databases">
        <authorList>
            <person name="Kucharzyk K."/>
            <person name="Murdoch R.W."/>
            <person name="Higgins S."/>
            <person name="Loffler F."/>
        </authorList>
    </citation>
    <scope>NUCLEOTIDE SEQUENCE</scope>
</reference>
<dbReference type="EMBL" id="VSSQ01013779">
    <property type="protein sequence ID" value="MPM52261.1"/>
    <property type="molecule type" value="Genomic_DNA"/>
</dbReference>
<gene>
    <name evidence="2" type="ORF">SDC9_99018</name>
</gene>
<dbReference type="InterPro" id="IPR027417">
    <property type="entry name" value="P-loop_NTPase"/>
</dbReference>
<dbReference type="PRINTS" id="PR00364">
    <property type="entry name" value="DISEASERSIST"/>
</dbReference>
<evidence type="ECO:0000259" key="1">
    <source>
        <dbReference type="Pfam" id="PF00931"/>
    </source>
</evidence>
<dbReference type="AlphaFoldDB" id="A0A645AIZ9"/>
<evidence type="ECO:0000313" key="2">
    <source>
        <dbReference type="EMBL" id="MPM52261.1"/>
    </source>
</evidence>
<dbReference type="Gene3D" id="1.10.10.10">
    <property type="entry name" value="Winged helix-like DNA-binding domain superfamily/Winged helix DNA-binding domain"/>
    <property type="match status" value="1"/>
</dbReference>
<dbReference type="GO" id="GO:0043531">
    <property type="term" value="F:ADP binding"/>
    <property type="evidence" value="ECO:0007669"/>
    <property type="project" value="InterPro"/>
</dbReference>
<proteinExistence type="predicted"/>
<feature type="domain" description="NB-ARC" evidence="1">
    <location>
        <begin position="4"/>
        <end position="146"/>
    </location>
</feature>
<dbReference type="Gene3D" id="3.40.50.300">
    <property type="entry name" value="P-loop containing nucleotide triphosphate hydrolases"/>
    <property type="match status" value="1"/>
</dbReference>
<organism evidence="2">
    <name type="scientific">bioreactor metagenome</name>
    <dbReference type="NCBI Taxonomy" id="1076179"/>
    <lineage>
        <taxon>unclassified sequences</taxon>
        <taxon>metagenomes</taxon>
        <taxon>ecological metagenomes</taxon>
    </lineage>
</organism>
<sequence>MLTAMRGWPGVGKTTTAAALAYDNEVMDHYKDGILWASLGTHPLILPKLAEWGRALNYPEIMTAQNSQEASHLLASVLRTKQMLMIIDDVWEASDVKPFLVGGPNCGMIVTTRETSLANLITSPNHVYPLRELSLESSLKLFQKTAPDVYSNHFPKCEELAKDLEGLPLAILVAGKLLQTEWSSGLPLDKVFRELKKGFLLLQSSAPLEKIDLLSETTPSVASVLLTSIDHLSEQARKCFSYLGVFSETPATFGLENISYLWRDILPKELVESVIKELINHGLMEYIPEQDRYQMHALLIKLAHSLLDKSSHGEDRPQ</sequence>
<comment type="caution">
    <text evidence="2">The sequence shown here is derived from an EMBL/GenBank/DDBJ whole genome shotgun (WGS) entry which is preliminary data.</text>
</comment>
<dbReference type="InterPro" id="IPR036388">
    <property type="entry name" value="WH-like_DNA-bd_sf"/>
</dbReference>
<accession>A0A645AIZ9</accession>
<name>A0A645AIZ9_9ZZZZ</name>
<dbReference type="InterPro" id="IPR044974">
    <property type="entry name" value="Disease_R_plants"/>
</dbReference>
<dbReference type="PANTHER" id="PTHR23155">
    <property type="entry name" value="DISEASE RESISTANCE PROTEIN RP"/>
    <property type="match status" value="1"/>
</dbReference>